<dbReference type="Pfam" id="PF00970">
    <property type="entry name" value="FAD_binding_6"/>
    <property type="match status" value="1"/>
</dbReference>
<evidence type="ECO:0000256" key="5">
    <source>
        <dbReference type="ARBA" id="ARBA00023015"/>
    </source>
</evidence>
<feature type="region of interest" description="Disordered" evidence="8">
    <location>
        <begin position="844"/>
        <end position="864"/>
    </location>
</feature>
<evidence type="ECO:0000256" key="3">
    <source>
        <dbReference type="ARBA" id="ARBA00022714"/>
    </source>
</evidence>
<dbReference type="NCBIfam" id="NF040810">
    <property type="entry name" value="BenC"/>
    <property type="match status" value="1"/>
</dbReference>
<keyword evidence="3" id="KW-0001">2Fe-2S</keyword>
<dbReference type="PRINTS" id="PR00080">
    <property type="entry name" value="SDRFAMILY"/>
</dbReference>
<dbReference type="Gene3D" id="3.10.20.30">
    <property type="match status" value="1"/>
</dbReference>
<dbReference type="Gene3D" id="3.40.50.80">
    <property type="entry name" value="Nucleotide-binding domain of ferredoxin-NADP reductase (FNR) module"/>
    <property type="match status" value="1"/>
</dbReference>
<dbReference type="Pfam" id="PF00175">
    <property type="entry name" value="NAD_binding_1"/>
    <property type="match status" value="1"/>
</dbReference>
<dbReference type="Gene3D" id="1.20.120.530">
    <property type="entry name" value="GntR ligand-binding domain-like"/>
    <property type="match status" value="1"/>
</dbReference>
<evidence type="ECO:0000313" key="11">
    <source>
        <dbReference type="EMBL" id="MFC5950660.1"/>
    </source>
</evidence>
<dbReference type="Gene3D" id="3.40.50.720">
    <property type="entry name" value="NAD(P)-binding Rossmann-like Domain"/>
    <property type="match status" value="1"/>
</dbReference>
<name>A0ABW1IBL5_9PSEU</name>
<dbReference type="EMBL" id="JBHSQK010000052">
    <property type="protein sequence ID" value="MFC5950660.1"/>
    <property type="molecule type" value="Genomic_DNA"/>
</dbReference>
<dbReference type="PROSITE" id="PS51384">
    <property type="entry name" value="FAD_FR"/>
    <property type="match status" value="1"/>
</dbReference>
<dbReference type="Gene3D" id="2.40.30.10">
    <property type="entry name" value="Translation factors"/>
    <property type="match status" value="1"/>
</dbReference>
<proteinExistence type="inferred from homology"/>
<dbReference type="InterPro" id="IPR039261">
    <property type="entry name" value="FNR_nucleotide-bd"/>
</dbReference>
<feature type="domain" description="FAD-binding FR-type" evidence="10">
    <location>
        <begin position="108"/>
        <end position="208"/>
    </location>
</feature>
<comment type="similarity">
    <text evidence="2">Belongs to the short-chain dehydrogenases/reductases (SDR) family.</text>
</comment>
<dbReference type="PROSITE" id="PS00197">
    <property type="entry name" value="2FE2S_FER_1"/>
    <property type="match status" value="1"/>
</dbReference>
<keyword evidence="3" id="KW-0479">Metal-binding</keyword>
<dbReference type="InterPro" id="IPR036291">
    <property type="entry name" value="NAD(P)-bd_dom_sf"/>
</dbReference>
<feature type="region of interest" description="Disordered" evidence="8">
    <location>
        <begin position="483"/>
        <end position="509"/>
    </location>
</feature>
<evidence type="ECO:0000256" key="4">
    <source>
        <dbReference type="ARBA" id="ARBA00023014"/>
    </source>
</evidence>
<dbReference type="InterPro" id="IPR050415">
    <property type="entry name" value="MRET"/>
</dbReference>
<evidence type="ECO:0000256" key="1">
    <source>
        <dbReference type="ARBA" id="ARBA00001974"/>
    </source>
</evidence>
<dbReference type="NCBIfam" id="NF040811">
    <property type="entry name" value="BenD"/>
    <property type="match status" value="1"/>
</dbReference>
<protein>
    <submittedName>
        <fullName evidence="11">Benzoate 1,2-dioxygenase electron transfer component BenC</fullName>
    </submittedName>
</protein>
<organism evidence="11 12">
    <name type="scientific">Pseudonocardia lutea</name>
    <dbReference type="NCBI Taxonomy" id="2172015"/>
    <lineage>
        <taxon>Bacteria</taxon>
        <taxon>Bacillati</taxon>
        <taxon>Actinomycetota</taxon>
        <taxon>Actinomycetes</taxon>
        <taxon>Pseudonocardiales</taxon>
        <taxon>Pseudonocardiaceae</taxon>
        <taxon>Pseudonocardia</taxon>
    </lineage>
</organism>
<dbReference type="Pfam" id="PF07729">
    <property type="entry name" value="FCD"/>
    <property type="match status" value="1"/>
</dbReference>
<dbReference type="PROSITE" id="PS51085">
    <property type="entry name" value="2FE2S_FER_2"/>
    <property type="match status" value="1"/>
</dbReference>
<dbReference type="Proteomes" id="UP001596119">
    <property type="component" value="Unassembled WGS sequence"/>
</dbReference>
<keyword evidence="3" id="KW-0408">Iron</keyword>
<comment type="cofactor">
    <cofactor evidence="1">
        <name>FAD</name>
        <dbReference type="ChEBI" id="CHEBI:57692"/>
    </cofactor>
</comment>
<keyword evidence="7" id="KW-0804">Transcription</keyword>
<dbReference type="InterPro" id="IPR001433">
    <property type="entry name" value="OxRdtase_FAD/NAD-bd"/>
</dbReference>
<dbReference type="Pfam" id="PF00106">
    <property type="entry name" value="adh_short"/>
    <property type="match status" value="1"/>
</dbReference>
<dbReference type="InterPro" id="IPR006058">
    <property type="entry name" value="2Fe2S_fd_BS"/>
</dbReference>
<dbReference type="InterPro" id="IPR008333">
    <property type="entry name" value="Cbr1-like_FAD-bd_dom"/>
</dbReference>
<dbReference type="SUPFAM" id="SSF63380">
    <property type="entry name" value="Riboflavin synthase domain-like"/>
    <property type="match status" value="1"/>
</dbReference>
<dbReference type="InterPro" id="IPR047683">
    <property type="entry name" value="BenC-like_FAD_NAD-bd"/>
</dbReference>
<dbReference type="InterPro" id="IPR020904">
    <property type="entry name" value="Sc_DH/Rdtase_CS"/>
</dbReference>
<evidence type="ECO:0000259" key="10">
    <source>
        <dbReference type="PROSITE" id="PS51384"/>
    </source>
</evidence>
<dbReference type="SUPFAM" id="SSF52343">
    <property type="entry name" value="Ferredoxin reductase-like, C-terminal NADP-linked domain"/>
    <property type="match status" value="1"/>
</dbReference>
<dbReference type="NCBIfam" id="NF009463">
    <property type="entry name" value="PRK12823.1"/>
    <property type="match status" value="1"/>
</dbReference>
<dbReference type="SUPFAM" id="SSF51735">
    <property type="entry name" value="NAD(P)-binding Rossmann-fold domains"/>
    <property type="match status" value="1"/>
</dbReference>
<dbReference type="InterPro" id="IPR008920">
    <property type="entry name" value="TF_FadR/GntR_C"/>
</dbReference>
<sequence length="922" mass="97476">MSAAASTHRVALAFEDGVTRFITCAEDQTVADASYRSRINIPMDCRDGVCGTCKAFCESGEFDGGSHLPDALSPDEEEQGYVLTCQMRPRSELVLQIASTSAVARTSAATHRGTVTGLERLSPTTVALTIEITDREKLAFLPGQYVNIAVPGTDESRSYSFSNAPDDEALTFLVKLTPGGVMSTWLTDRAQVGDDISFTGPHGSFFLRDSAPGRDSAEPLLLLAGGTGLAPILSILRTLEALRSSRPVHLLYGATTDADVVELDTLARLAASVDNLTWDYCVADKDTAAKNQGYVTSLIEPGHLHDGATAVYLCGPPAMVDAVRGHFADQGIRPAGFYYEKFALAGAAGAAKAAEPVAAEAGEEHPAEDTEVDEITEEAPKSAAVAVVAPVEDGDGLLVLGGEGRAVVGQELPRFGEPETLSSRPEVSADHGRKVCGQELFAVDLLDGEQRPLDPDDSLLVAGDRGTAGQEIFPAADLAPLHGPAPAPASLPPAAVGEDGYEIGEEHPSVHESDAIFDARRALELGALELVVGRLTSQQVTGYRVLAEATLPYVEGDRFVDAAGYTEANAAFHDYLFTLTGNEHLSQAYTALGVKGHMEQSLRTATWCHPRCTQDHLDIVEAIAAGDRERARRLIGEHADRSKETTRRAMADNAAARRPRFVTPGRFDRKVVVVTGAAQGIGRAVAERAAAEGGQLVLLDRSPLVHEVADGLLADGAKALALEADLEDYASAEAALREAASWQGQVDVLVNNVGGAINFKPFTEFTEAEIAAEIRRSLMPTLYCCRAVLPSMVERGGGVIVNVSSAATRGIHRIPYSAAKGGINALTASLAFEYADRGVRVVATAPGGTEAPPRRISRGTPQARTDQEKAWFQAHIDQTLSSSFLGRYGTLDEQAAAILFLASDEASYITGSVLPVAGGDLG</sequence>
<keyword evidence="12" id="KW-1185">Reference proteome</keyword>
<dbReference type="CDD" id="cd00207">
    <property type="entry name" value="fer2"/>
    <property type="match status" value="1"/>
</dbReference>
<dbReference type="PRINTS" id="PR00081">
    <property type="entry name" value="GDHRDH"/>
</dbReference>
<evidence type="ECO:0000256" key="6">
    <source>
        <dbReference type="ARBA" id="ARBA00023125"/>
    </source>
</evidence>
<evidence type="ECO:0000313" key="12">
    <source>
        <dbReference type="Proteomes" id="UP001596119"/>
    </source>
</evidence>
<dbReference type="CDD" id="cd08937">
    <property type="entry name" value="DHB_DH-like_SDR_c"/>
    <property type="match status" value="1"/>
</dbReference>
<dbReference type="SUPFAM" id="SSF54292">
    <property type="entry name" value="2Fe-2S ferredoxin-like"/>
    <property type="match status" value="1"/>
</dbReference>
<accession>A0ABW1IBL5</accession>
<dbReference type="PROSITE" id="PS00061">
    <property type="entry name" value="ADH_SHORT"/>
    <property type="match status" value="1"/>
</dbReference>
<dbReference type="PANTHER" id="PTHR47354:SF5">
    <property type="entry name" value="PROTEIN RFBI"/>
    <property type="match status" value="1"/>
</dbReference>
<keyword evidence="5" id="KW-0805">Transcription regulation</keyword>
<dbReference type="Pfam" id="PF00111">
    <property type="entry name" value="Fer2"/>
    <property type="match status" value="1"/>
</dbReference>
<dbReference type="InterPro" id="IPR017927">
    <property type="entry name" value="FAD-bd_FR_type"/>
</dbReference>
<keyword evidence="4" id="KW-0411">Iron-sulfur</keyword>
<dbReference type="InterPro" id="IPR011711">
    <property type="entry name" value="GntR_C"/>
</dbReference>
<feature type="domain" description="2Fe-2S ferredoxin-type" evidence="9">
    <location>
        <begin position="8"/>
        <end position="101"/>
    </location>
</feature>
<reference evidence="12" key="1">
    <citation type="journal article" date="2019" name="Int. J. Syst. Evol. Microbiol.">
        <title>The Global Catalogue of Microorganisms (GCM) 10K type strain sequencing project: providing services to taxonomists for standard genome sequencing and annotation.</title>
        <authorList>
            <consortium name="The Broad Institute Genomics Platform"/>
            <consortium name="The Broad Institute Genome Sequencing Center for Infectious Disease"/>
            <person name="Wu L."/>
            <person name="Ma J."/>
        </authorList>
    </citation>
    <scope>NUCLEOTIDE SEQUENCE [LARGE SCALE GENOMIC DNA]</scope>
    <source>
        <strain evidence="12">CGMCC 4.7397</strain>
    </source>
</reference>
<evidence type="ECO:0000256" key="8">
    <source>
        <dbReference type="SAM" id="MobiDB-lite"/>
    </source>
</evidence>
<dbReference type="RefSeq" id="WP_379567873.1">
    <property type="nucleotide sequence ID" value="NZ_JBHSQK010000052.1"/>
</dbReference>
<dbReference type="CDD" id="cd06209">
    <property type="entry name" value="BenDO_FAD_NAD"/>
    <property type="match status" value="1"/>
</dbReference>
<evidence type="ECO:0000256" key="7">
    <source>
        <dbReference type="ARBA" id="ARBA00023163"/>
    </source>
</evidence>
<dbReference type="InterPro" id="IPR036010">
    <property type="entry name" value="2Fe-2S_ferredoxin-like_sf"/>
</dbReference>
<dbReference type="InterPro" id="IPR001041">
    <property type="entry name" value="2Fe-2S_ferredoxin-type"/>
</dbReference>
<dbReference type="InterPro" id="IPR002347">
    <property type="entry name" value="SDR_fam"/>
</dbReference>
<evidence type="ECO:0000259" key="9">
    <source>
        <dbReference type="PROSITE" id="PS51085"/>
    </source>
</evidence>
<comment type="caution">
    <text evidence="11">The sequence shown here is derived from an EMBL/GenBank/DDBJ whole genome shotgun (WGS) entry which is preliminary data.</text>
</comment>
<dbReference type="InterPro" id="IPR012675">
    <property type="entry name" value="Beta-grasp_dom_sf"/>
</dbReference>
<evidence type="ECO:0000256" key="2">
    <source>
        <dbReference type="ARBA" id="ARBA00006484"/>
    </source>
</evidence>
<dbReference type="SUPFAM" id="SSF48008">
    <property type="entry name" value="GntR ligand-binding domain-like"/>
    <property type="match status" value="1"/>
</dbReference>
<dbReference type="InterPro" id="IPR017938">
    <property type="entry name" value="Riboflavin_synthase-like_b-brl"/>
</dbReference>
<dbReference type="SMART" id="SM00895">
    <property type="entry name" value="FCD"/>
    <property type="match status" value="1"/>
</dbReference>
<dbReference type="InterPro" id="IPR047686">
    <property type="entry name" value="BenD"/>
</dbReference>
<keyword evidence="6" id="KW-0238">DNA-binding</keyword>
<gene>
    <name evidence="11" type="primary">benC</name>
    <name evidence="11" type="ORF">ACFQH9_20530</name>
</gene>
<dbReference type="PANTHER" id="PTHR47354">
    <property type="entry name" value="NADH OXIDOREDUCTASE HCR"/>
    <property type="match status" value="1"/>
</dbReference>